<evidence type="ECO:0000313" key="3">
    <source>
        <dbReference type="EMBL" id="AZG78034.1"/>
    </source>
</evidence>
<proteinExistence type="predicted"/>
<sequence>MGLGLREAGGGLRESFSRMVNRLQRVAIFGFVAYALLAAGAWVWVSHVSSPHIADSVRDVTPVQAGLVLGASPRNRNGDAPNAYFAYRIDAAAALYKAGKIQYLVVSGDRRDDGYDEPTAMRDALVAEGVPPDRIYRDAAGFHTRDSVARAHLLFGLSDAIVISQRFHAERAIFMARAHGLRFSGYAAQDVDAYFGVLTMARETFSRIVALVDAYTSDRAAKGKAITLGSDTPS</sequence>
<organism evidence="3 4">
    <name type="scientific">Methylocystis rosea</name>
    <dbReference type="NCBI Taxonomy" id="173366"/>
    <lineage>
        <taxon>Bacteria</taxon>
        <taxon>Pseudomonadati</taxon>
        <taxon>Pseudomonadota</taxon>
        <taxon>Alphaproteobacteria</taxon>
        <taxon>Hyphomicrobiales</taxon>
        <taxon>Methylocystaceae</taxon>
        <taxon>Methylocystis</taxon>
    </lineage>
</organism>
<feature type="domain" description="DUF218" evidence="2">
    <location>
        <begin position="66"/>
        <end position="188"/>
    </location>
</feature>
<feature type="transmembrane region" description="Helical" evidence="1">
    <location>
        <begin position="26"/>
        <end position="45"/>
    </location>
</feature>
<dbReference type="KEGG" id="mros:EHO51_15525"/>
<dbReference type="Proteomes" id="UP000273982">
    <property type="component" value="Chromosome"/>
</dbReference>
<evidence type="ECO:0000313" key="4">
    <source>
        <dbReference type="Proteomes" id="UP000273982"/>
    </source>
</evidence>
<dbReference type="CDD" id="cd06259">
    <property type="entry name" value="YdcF-like"/>
    <property type="match status" value="1"/>
</dbReference>
<reference evidence="3 4" key="1">
    <citation type="submission" date="2018-11" db="EMBL/GenBank/DDBJ databases">
        <title>Genome squencing of methanotrophic bacteria isolated from alkaline groundwater in Korea.</title>
        <authorList>
            <person name="Nguyen L.N."/>
        </authorList>
    </citation>
    <scope>NUCLEOTIDE SEQUENCE [LARGE SCALE GENOMIC DNA]</scope>
    <source>
        <strain evidence="3 4">GW6</strain>
    </source>
</reference>
<keyword evidence="1" id="KW-0472">Membrane</keyword>
<dbReference type="AlphaFoldDB" id="A0A3G8M959"/>
<protein>
    <recommendedName>
        <fullName evidence="2">DUF218 domain-containing protein</fullName>
    </recommendedName>
</protein>
<evidence type="ECO:0000259" key="2">
    <source>
        <dbReference type="Pfam" id="PF02698"/>
    </source>
</evidence>
<dbReference type="PANTHER" id="PTHR30336:SF20">
    <property type="entry name" value="DUF218 DOMAIN-CONTAINING PROTEIN"/>
    <property type="match status" value="1"/>
</dbReference>
<dbReference type="Pfam" id="PF02698">
    <property type="entry name" value="DUF218"/>
    <property type="match status" value="1"/>
</dbReference>
<dbReference type="EMBL" id="CP034086">
    <property type="protein sequence ID" value="AZG78034.1"/>
    <property type="molecule type" value="Genomic_DNA"/>
</dbReference>
<keyword evidence="1" id="KW-1133">Transmembrane helix</keyword>
<gene>
    <name evidence="3" type="ORF">EHO51_15525</name>
</gene>
<evidence type="ECO:0000256" key="1">
    <source>
        <dbReference type="SAM" id="Phobius"/>
    </source>
</evidence>
<accession>A0A3G8M959</accession>
<keyword evidence="1" id="KW-0812">Transmembrane</keyword>
<name>A0A3G8M959_9HYPH</name>
<dbReference type="RefSeq" id="WP_124739642.1">
    <property type="nucleotide sequence ID" value="NZ_CP034086.1"/>
</dbReference>
<dbReference type="PANTHER" id="PTHR30336">
    <property type="entry name" value="INNER MEMBRANE PROTEIN, PROBABLE PERMEASE"/>
    <property type="match status" value="1"/>
</dbReference>
<dbReference type="InterPro" id="IPR051599">
    <property type="entry name" value="Cell_Envelope_Assoc"/>
</dbReference>
<dbReference type="InterPro" id="IPR003848">
    <property type="entry name" value="DUF218"/>
</dbReference>
<dbReference type="GO" id="GO:0005886">
    <property type="term" value="C:plasma membrane"/>
    <property type="evidence" value="ECO:0007669"/>
    <property type="project" value="TreeGrafter"/>
</dbReference>